<comment type="caution">
    <text evidence="2">The sequence shown here is derived from an EMBL/GenBank/DDBJ whole genome shotgun (WGS) entry which is preliminary data.</text>
</comment>
<evidence type="ECO:0000256" key="1">
    <source>
        <dbReference type="SAM" id="MobiDB-lite"/>
    </source>
</evidence>
<organism evidence="2 3">
    <name type="scientific">SAR324 cluster bacterium</name>
    <dbReference type="NCBI Taxonomy" id="2024889"/>
    <lineage>
        <taxon>Bacteria</taxon>
        <taxon>Deltaproteobacteria</taxon>
        <taxon>SAR324 cluster</taxon>
    </lineage>
</organism>
<name>A0A2D6YNJ2_9DELT</name>
<proteinExistence type="predicted"/>
<sequence length="61" mass="7428">MAEKRMTKLNPLIKPPNPLDLENDVFIPEDEESFPREQQLEQLRKEPKRTLRLVKRWLRES</sequence>
<dbReference type="AlphaFoldDB" id="A0A2D6YNJ2"/>
<feature type="region of interest" description="Disordered" evidence="1">
    <location>
        <begin position="1"/>
        <end position="23"/>
    </location>
</feature>
<protein>
    <submittedName>
        <fullName evidence="2">Uncharacterized protein</fullName>
    </submittedName>
</protein>
<reference evidence="3" key="1">
    <citation type="submission" date="2017-09" db="EMBL/GenBank/DDBJ databases">
        <title>The Reconstruction of 2,631 Draft Metagenome-Assembled Genomes from the Global Oceans.</title>
        <authorList>
            <person name="Tully B.J."/>
            <person name="Graham E.D."/>
            <person name="Heidelberg J.F."/>
        </authorList>
    </citation>
    <scope>NUCLEOTIDE SEQUENCE [LARGE SCALE GENOMIC DNA]</scope>
</reference>
<gene>
    <name evidence="2" type="ORF">CMN54_14925</name>
</gene>
<dbReference type="EMBL" id="NZEX01000181">
    <property type="protein sequence ID" value="MAH64702.1"/>
    <property type="molecule type" value="Genomic_DNA"/>
</dbReference>
<accession>A0A2D6YNJ2</accession>
<dbReference type="Proteomes" id="UP000226525">
    <property type="component" value="Unassembled WGS sequence"/>
</dbReference>
<evidence type="ECO:0000313" key="3">
    <source>
        <dbReference type="Proteomes" id="UP000226525"/>
    </source>
</evidence>
<evidence type="ECO:0000313" key="2">
    <source>
        <dbReference type="EMBL" id="MAH64702.1"/>
    </source>
</evidence>